<organism evidence="1 2">
    <name type="scientific">Streptomyces viridosporus (strain ATCC 14672 / DSM 40746 / JCM 4963 / KCTC 9882 / NRRL B-12104 / FH 1290)</name>
    <name type="common">Streptomyces ghanaensis</name>
    <dbReference type="NCBI Taxonomy" id="566461"/>
    <lineage>
        <taxon>Bacteria</taxon>
        <taxon>Bacillati</taxon>
        <taxon>Actinomycetota</taxon>
        <taxon>Actinomycetes</taxon>
        <taxon>Kitasatosporales</taxon>
        <taxon>Streptomycetaceae</taxon>
        <taxon>Streptomyces</taxon>
    </lineage>
</organism>
<dbReference type="Proteomes" id="UP000003824">
    <property type="component" value="Unassembled WGS sequence"/>
</dbReference>
<dbReference type="AlphaFoldDB" id="D6A816"/>
<sequence length="49" mass="5731">MEETAFRALPQEEFAAPDPYADMRDGPDRGMIYGRKAVWQTLCPWVTRR</sequence>
<accession>D6A816</accession>
<evidence type="ECO:0000313" key="2">
    <source>
        <dbReference type="Proteomes" id="UP000003824"/>
    </source>
</evidence>
<name>D6A816_STRV1</name>
<gene>
    <name evidence="1" type="ORF">SSFG_05139</name>
</gene>
<proteinExistence type="predicted"/>
<dbReference type="EMBL" id="DS999641">
    <property type="protein sequence ID" value="EFE69896.2"/>
    <property type="molecule type" value="Genomic_DNA"/>
</dbReference>
<evidence type="ECO:0000313" key="1">
    <source>
        <dbReference type="EMBL" id="EFE69896.2"/>
    </source>
</evidence>
<protein>
    <submittedName>
        <fullName evidence="1">Predicted protein</fullName>
    </submittedName>
</protein>
<reference evidence="2" key="1">
    <citation type="submission" date="2008-12" db="EMBL/GenBank/DDBJ databases">
        <title>Annotation of Streptomyces ghanaensis ATCC 14672.</title>
        <authorList>
            <consortium name="The Broad Institute Genome Sequencing Platform"/>
            <consortium name="Broad Institute Microbial Sequencing Center"/>
            <person name="Fischbach M."/>
            <person name="Ward D."/>
            <person name="Young S."/>
            <person name="Kodira C.D."/>
            <person name="Zeng Q."/>
            <person name="Koehrsen M."/>
            <person name="Godfrey P."/>
            <person name="Alvarado L."/>
            <person name="Berlin A.M."/>
            <person name="Borenstein D."/>
            <person name="Chen Z."/>
            <person name="Engels R."/>
            <person name="Freedman E."/>
            <person name="Gellesch M."/>
            <person name="Goldberg J."/>
            <person name="Griggs A."/>
            <person name="Gujja S."/>
            <person name="Heiman D.I."/>
            <person name="Hepburn T.A."/>
            <person name="Howarth C."/>
            <person name="Jen D."/>
            <person name="Larson L."/>
            <person name="Lewis B."/>
            <person name="Mehta T."/>
            <person name="Park D."/>
            <person name="Pearson M."/>
            <person name="Roberts A."/>
            <person name="Saif S."/>
            <person name="Shea T.D."/>
            <person name="Shenoy N."/>
            <person name="Sisk P."/>
            <person name="Stolte C."/>
            <person name="Sykes S.N."/>
            <person name="Walk T."/>
            <person name="White J."/>
            <person name="Yandava C."/>
            <person name="Straight P."/>
            <person name="Clardy J."/>
            <person name="Hung D."/>
            <person name="Kolter R."/>
            <person name="Mekalanos J."/>
            <person name="Walker S."/>
            <person name="Walsh C.T."/>
            <person name="Wieland B.L.C."/>
            <person name="Ilzarbe M."/>
            <person name="Galagan J."/>
            <person name="Nusbaum C."/>
            <person name="Birren B."/>
        </authorList>
    </citation>
    <scope>NUCLEOTIDE SEQUENCE [LARGE SCALE GENOMIC DNA]</scope>
    <source>
        <strain evidence="2">ATCC 14672 / DSM 40746 / JCM 4963 / KCTC 9882 / NRRL B-12104 / FH 1290</strain>
    </source>
</reference>